<dbReference type="InterPro" id="IPR032675">
    <property type="entry name" value="LRR_dom_sf"/>
</dbReference>
<feature type="region of interest" description="Disordered" evidence="1">
    <location>
        <begin position="38"/>
        <end position="61"/>
    </location>
</feature>
<gene>
    <name evidence="2" type="ORF">NLI96_g925</name>
</gene>
<dbReference type="AlphaFoldDB" id="A0AAD5YNF0"/>
<evidence type="ECO:0000313" key="3">
    <source>
        <dbReference type="Proteomes" id="UP001212997"/>
    </source>
</evidence>
<dbReference type="Proteomes" id="UP001212997">
    <property type="component" value="Unassembled WGS sequence"/>
</dbReference>
<dbReference type="SUPFAM" id="SSF52047">
    <property type="entry name" value="RNI-like"/>
    <property type="match status" value="1"/>
</dbReference>
<reference evidence="2" key="1">
    <citation type="submission" date="2022-07" db="EMBL/GenBank/DDBJ databases">
        <title>Genome Sequence of Physisporinus lineatus.</title>
        <authorList>
            <person name="Buettner E."/>
        </authorList>
    </citation>
    <scope>NUCLEOTIDE SEQUENCE</scope>
    <source>
        <strain evidence="2">VT162</strain>
    </source>
</reference>
<organism evidence="2 3">
    <name type="scientific">Meripilus lineatus</name>
    <dbReference type="NCBI Taxonomy" id="2056292"/>
    <lineage>
        <taxon>Eukaryota</taxon>
        <taxon>Fungi</taxon>
        <taxon>Dikarya</taxon>
        <taxon>Basidiomycota</taxon>
        <taxon>Agaricomycotina</taxon>
        <taxon>Agaricomycetes</taxon>
        <taxon>Polyporales</taxon>
        <taxon>Meripilaceae</taxon>
        <taxon>Meripilus</taxon>
    </lineage>
</organism>
<sequence>MTLSSSSITAVSPQTDSNDIDILSQQYHHPVTTLTIPDELGVSPSSSSSDADFSKPSSVSSHPIRLLDKDVIPHTNGLPDPLHHGIVRRADSAGIGLPIELWLYLLEYLARDAMALLACALTRRGLRRPAQNMINKLRTRKIDATTYDDLNNLVEVLRTSPKFAKTVSRLYIKGVTRESIPVVLSVIPIRLSGLLISLHELKFKDFAIDSQPYPSRWSLYGRTFQNITKLELEYIQFPSLKDFAALITAFPRLAALSLVFPRFGSPGTITGCFNKRELMLRDLEILDEEASSFLAAFVPWLVQRDARLRTLDIIECIHSEPCRQLLRQFREHLEGLTLRISPSPESSTSQSVTELAEICRLGFPALDSIEMWDIREHDIPWVTAILSHATRSLQKMELRVCPTSENIDSVTWKRLDVVLSSWFMASHAKHHARLILDLWKFNPKDRNHSVEKLFPLTTSLGKDKWGEFRTSG</sequence>
<keyword evidence="3" id="KW-1185">Reference proteome</keyword>
<feature type="compositionally biased region" description="Low complexity" evidence="1">
    <location>
        <begin position="42"/>
        <end position="61"/>
    </location>
</feature>
<accession>A0AAD5YNF0</accession>
<dbReference type="Gene3D" id="3.80.10.10">
    <property type="entry name" value="Ribonuclease Inhibitor"/>
    <property type="match status" value="1"/>
</dbReference>
<proteinExistence type="predicted"/>
<evidence type="ECO:0000256" key="1">
    <source>
        <dbReference type="SAM" id="MobiDB-lite"/>
    </source>
</evidence>
<comment type="caution">
    <text evidence="2">The sequence shown here is derived from an EMBL/GenBank/DDBJ whole genome shotgun (WGS) entry which is preliminary data.</text>
</comment>
<evidence type="ECO:0000313" key="2">
    <source>
        <dbReference type="EMBL" id="KAJ3491111.1"/>
    </source>
</evidence>
<dbReference type="EMBL" id="JANAWD010000017">
    <property type="protein sequence ID" value="KAJ3491111.1"/>
    <property type="molecule type" value="Genomic_DNA"/>
</dbReference>
<name>A0AAD5YNF0_9APHY</name>
<protein>
    <submittedName>
        <fullName evidence="2">Uncharacterized protein</fullName>
    </submittedName>
</protein>